<evidence type="ECO:0000256" key="1">
    <source>
        <dbReference type="SAM" id="Phobius"/>
    </source>
</evidence>
<evidence type="ECO:0008006" key="4">
    <source>
        <dbReference type="Google" id="ProtNLM"/>
    </source>
</evidence>
<dbReference type="OrthoDB" id="1779345at2"/>
<feature type="transmembrane region" description="Helical" evidence="1">
    <location>
        <begin position="76"/>
        <end position="98"/>
    </location>
</feature>
<organism evidence="2 3">
    <name type="scientific">Sellimonas intestinalis</name>
    <dbReference type="NCBI Taxonomy" id="1653434"/>
    <lineage>
        <taxon>Bacteria</taxon>
        <taxon>Bacillati</taxon>
        <taxon>Bacillota</taxon>
        <taxon>Clostridia</taxon>
        <taxon>Lachnospirales</taxon>
        <taxon>Lachnospiraceae</taxon>
        <taxon>Sellimonas</taxon>
    </lineage>
</organism>
<evidence type="ECO:0000313" key="3">
    <source>
        <dbReference type="Proteomes" id="UP000261080"/>
    </source>
</evidence>
<reference evidence="2 3" key="1">
    <citation type="submission" date="2018-08" db="EMBL/GenBank/DDBJ databases">
        <title>A genome reference for cultivated species of the human gut microbiota.</title>
        <authorList>
            <person name="Zou Y."/>
            <person name="Xue W."/>
            <person name="Luo G."/>
        </authorList>
    </citation>
    <scope>NUCLEOTIDE SEQUENCE [LARGE SCALE GENOMIC DNA]</scope>
    <source>
        <strain evidence="2 3">AF37-2AT</strain>
    </source>
</reference>
<proteinExistence type="predicted"/>
<keyword evidence="1" id="KW-1133">Transmembrane helix</keyword>
<dbReference type="RefSeq" id="WP_024731511.1">
    <property type="nucleotide sequence ID" value="NZ_CALBAT010000015.1"/>
</dbReference>
<dbReference type="InterPro" id="IPR015943">
    <property type="entry name" value="WD40/YVTN_repeat-like_dom_sf"/>
</dbReference>
<dbReference type="GeneID" id="97194614"/>
<accession>A0A3E3JYK1</accession>
<dbReference type="InterPro" id="IPR011044">
    <property type="entry name" value="Quino_amine_DH_bsu"/>
</dbReference>
<dbReference type="Proteomes" id="UP000261080">
    <property type="component" value="Unassembled WGS sequence"/>
</dbReference>
<keyword evidence="3" id="KW-1185">Reference proteome</keyword>
<dbReference type="AlphaFoldDB" id="A0A3E3JYK1"/>
<dbReference type="Gene3D" id="2.130.10.10">
    <property type="entry name" value="YVTN repeat-like/Quinoprotein amine dehydrogenase"/>
    <property type="match status" value="1"/>
</dbReference>
<dbReference type="EMBL" id="QVLX01000012">
    <property type="protein sequence ID" value="RGE84757.1"/>
    <property type="molecule type" value="Genomic_DNA"/>
</dbReference>
<dbReference type="InterPro" id="IPR043765">
    <property type="entry name" value="DUF5711"/>
</dbReference>
<protein>
    <recommendedName>
        <fullName evidence="4">WD40 repeat domain-containing protein</fullName>
    </recommendedName>
</protein>
<dbReference type="SUPFAM" id="SSF50969">
    <property type="entry name" value="YVTN repeat-like/Quinoprotein amine dehydrogenase"/>
    <property type="match status" value="1"/>
</dbReference>
<keyword evidence="1" id="KW-0812">Transmembrane</keyword>
<sequence length="435" mass="48256">MKDKKQESFHVIPRVDVPDLSGKRSSVRIRRKPVRKSQVETWTVRPSIETPDQEEKIPEKKRKPLSVRAKRTIRRWIVVGVVTAAVAVSYLTITLQTYTGIEVVEQIQEARGGNSFYVRYGENILGCDADSVSLFNLEGKELWKESIQFQKPIMEVSRSSAAVAELRGNEIAVFGEDGLRGQIKTTLPIEKMAVSSQGITAVILENGGAPVIQCFDVSGNVLIEYKVSAATSGYPVDLALSPDGTKLLVSYMMTQNSEVDTQLAYYDFGNEHKDGDYRIGGGTYANQLMPTVFFNSEEQSVAVGDGGFVIYDGAEPKEKKKISIDKEIRSIAYNEEYLAFVLADEGSSGSELRFYDYSGDEVVSKEFEGDYSNMKIDDGQVILFDGESASIFTEGGIHRFEGTVGANIKDLFVLKGINKYLLMSDKGTQRVRLTK</sequence>
<name>A0A3E3JYK1_9FIRM</name>
<comment type="caution">
    <text evidence="2">The sequence shown here is derived from an EMBL/GenBank/DDBJ whole genome shotgun (WGS) entry which is preliminary data.</text>
</comment>
<keyword evidence="1" id="KW-0472">Membrane</keyword>
<dbReference type="Pfam" id="PF18975">
    <property type="entry name" value="DUF5711"/>
    <property type="match status" value="1"/>
</dbReference>
<evidence type="ECO:0000313" key="2">
    <source>
        <dbReference type="EMBL" id="RGE84757.1"/>
    </source>
</evidence>
<gene>
    <name evidence="2" type="ORF">DW016_14810</name>
</gene>